<accession>X1G118</accession>
<reference evidence="3" key="1">
    <citation type="journal article" date="2014" name="Front. Microbiol.">
        <title>High frequency of phylogenetically diverse reductive dehalogenase-homologous genes in deep subseafloor sedimentary metagenomes.</title>
        <authorList>
            <person name="Kawai M."/>
            <person name="Futagami T."/>
            <person name="Toyoda A."/>
            <person name="Takaki Y."/>
            <person name="Nishi S."/>
            <person name="Hori S."/>
            <person name="Arai W."/>
            <person name="Tsubouchi T."/>
            <person name="Morono Y."/>
            <person name="Uchiyama I."/>
            <person name="Ito T."/>
            <person name="Fujiyama A."/>
            <person name="Inagaki F."/>
            <person name="Takami H."/>
        </authorList>
    </citation>
    <scope>NUCLEOTIDE SEQUENCE</scope>
    <source>
        <strain evidence="3">Expedition CK06-06</strain>
    </source>
</reference>
<comment type="caution">
    <text evidence="3">The sequence shown here is derived from an EMBL/GenBank/DDBJ whole genome shotgun (WGS) entry which is preliminary data.</text>
</comment>
<feature type="non-terminal residue" evidence="3">
    <location>
        <position position="220"/>
    </location>
</feature>
<keyword evidence="1" id="KW-0677">Repeat</keyword>
<dbReference type="InterPro" id="IPR050498">
    <property type="entry name" value="Ycf3"/>
</dbReference>
<dbReference type="SMART" id="SM00028">
    <property type="entry name" value="TPR"/>
    <property type="match status" value="3"/>
</dbReference>
<dbReference type="InterPro" id="IPR019734">
    <property type="entry name" value="TPR_rpt"/>
</dbReference>
<protein>
    <submittedName>
        <fullName evidence="3">Uncharacterized protein</fullName>
    </submittedName>
</protein>
<evidence type="ECO:0000256" key="1">
    <source>
        <dbReference type="ARBA" id="ARBA00022737"/>
    </source>
</evidence>
<dbReference type="SUPFAM" id="SSF48452">
    <property type="entry name" value="TPR-like"/>
    <property type="match status" value="1"/>
</dbReference>
<proteinExistence type="predicted"/>
<dbReference type="AlphaFoldDB" id="X1G118"/>
<dbReference type="PROSITE" id="PS50005">
    <property type="entry name" value="TPR"/>
    <property type="match status" value="3"/>
</dbReference>
<evidence type="ECO:0000313" key="3">
    <source>
        <dbReference type="EMBL" id="GAH50942.1"/>
    </source>
</evidence>
<dbReference type="PANTHER" id="PTHR44858:SF1">
    <property type="entry name" value="UDP-N-ACETYLGLUCOSAMINE--PEPTIDE N-ACETYLGLUCOSAMINYLTRANSFERASE SPINDLY-RELATED"/>
    <property type="match status" value="1"/>
</dbReference>
<dbReference type="InterPro" id="IPR011990">
    <property type="entry name" value="TPR-like_helical_dom_sf"/>
</dbReference>
<sequence length="220" mass="25672">MIERINLAIIASDYKLALHLCDSAIENQHISAELFYKQSIAYRSVYHYKKAYKSIGNALDLNPDNINIRVEFGKVCYALDMLNSADSVFSEIFKFDTTNYISGIYLTRIYIKKKEFDKAFSVFKTLSEMDSLNNYLFRQMGICKIKDKKSKKAIPCFQRAIEIDSTDIKSYEYLSMIYQALEEYDRALSLLNKAIQIESLNSGLYFEIGELHYSRNHHYK</sequence>
<keyword evidence="2" id="KW-0802">TPR repeat</keyword>
<gene>
    <name evidence="3" type="ORF">S03H2_35810</name>
</gene>
<dbReference type="PANTHER" id="PTHR44858">
    <property type="entry name" value="TETRATRICOPEPTIDE REPEAT PROTEIN 6"/>
    <property type="match status" value="1"/>
</dbReference>
<evidence type="ECO:0000256" key="2">
    <source>
        <dbReference type="ARBA" id="ARBA00022803"/>
    </source>
</evidence>
<organism evidence="3">
    <name type="scientific">marine sediment metagenome</name>
    <dbReference type="NCBI Taxonomy" id="412755"/>
    <lineage>
        <taxon>unclassified sequences</taxon>
        <taxon>metagenomes</taxon>
        <taxon>ecological metagenomes</taxon>
    </lineage>
</organism>
<dbReference type="Pfam" id="PF13181">
    <property type="entry name" value="TPR_8"/>
    <property type="match status" value="2"/>
</dbReference>
<dbReference type="Gene3D" id="1.25.40.10">
    <property type="entry name" value="Tetratricopeptide repeat domain"/>
    <property type="match status" value="1"/>
</dbReference>
<name>X1G118_9ZZZZ</name>
<dbReference type="EMBL" id="BARU01021928">
    <property type="protein sequence ID" value="GAH50942.1"/>
    <property type="molecule type" value="Genomic_DNA"/>
</dbReference>